<protein>
    <submittedName>
        <fullName evidence="3">HIT family protein</fullName>
        <ecNumber evidence="3">2.1.1.-</ecNumber>
    </submittedName>
</protein>
<dbReference type="SUPFAM" id="SSF54197">
    <property type="entry name" value="HIT-like"/>
    <property type="match status" value="1"/>
</dbReference>
<dbReference type="InterPro" id="IPR011146">
    <property type="entry name" value="HIT-like"/>
</dbReference>
<organism evidence="3 4">
    <name type="scientific">Heminiphilus faecis</name>
    <dbReference type="NCBI Taxonomy" id="2601703"/>
    <lineage>
        <taxon>Bacteria</taxon>
        <taxon>Pseudomonadati</taxon>
        <taxon>Bacteroidota</taxon>
        <taxon>Bacteroidia</taxon>
        <taxon>Bacteroidales</taxon>
        <taxon>Muribaculaceae</taxon>
        <taxon>Heminiphilus</taxon>
    </lineage>
</organism>
<dbReference type="GO" id="GO:0008168">
    <property type="term" value="F:methyltransferase activity"/>
    <property type="evidence" value="ECO:0007669"/>
    <property type="project" value="UniProtKB-KW"/>
</dbReference>
<dbReference type="EC" id="2.1.1.-" evidence="3"/>
<reference evidence="3 4" key="1">
    <citation type="submission" date="2024-03" db="EMBL/GenBank/DDBJ databases">
        <title>Mouse gut bacterial collection (mGBC) of GemPharmatech.</title>
        <authorList>
            <person name="He Y."/>
            <person name="Dong L."/>
            <person name="Wu D."/>
            <person name="Gao X."/>
            <person name="Lin Z."/>
        </authorList>
    </citation>
    <scope>NUCLEOTIDE SEQUENCE [LARGE SCALE GENOMIC DNA]</scope>
    <source>
        <strain evidence="3 4">54-13</strain>
    </source>
</reference>
<evidence type="ECO:0000313" key="4">
    <source>
        <dbReference type="Proteomes" id="UP001565200"/>
    </source>
</evidence>
<dbReference type="Pfam" id="PF01230">
    <property type="entry name" value="HIT"/>
    <property type="match status" value="1"/>
</dbReference>
<keyword evidence="4" id="KW-1185">Reference proteome</keyword>
<evidence type="ECO:0000313" key="3">
    <source>
        <dbReference type="EMBL" id="MEY8246250.1"/>
    </source>
</evidence>
<dbReference type="InterPro" id="IPR036265">
    <property type="entry name" value="HIT-like_sf"/>
</dbReference>
<dbReference type="PRINTS" id="PR00332">
    <property type="entry name" value="HISTRIAD"/>
</dbReference>
<feature type="domain" description="HIT" evidence="2">
    <location>
        <begin position="4"/>
        <end position="107"/>
    </location>
</feature>
<evidence type="ECO:0000256" key="1">
    <source>
        <dbReference type="PROSITE-ProRule" id="PRU00464"/>
    </source>
</evidence>
<dbReference type="EMBL" id="JBCLPP010000038">
    <property type="protein sequence ID" value="MEY8246250.1"/>
    <property type="molecule type" value="Genomic_DNA"/>
</dbReference>
<dbReference type="Gene3D" id="3.30.428.10">
    <property type="entry name" value="HIT-like"/>
    <property type="match status" value="1"/>
</dbReference>
<sequence length="131" mass="14687">MSTIFTKIINGEIPSYKIAEDDRHYAFLDINPVAPGHVLVVPKKEVSYLFDLSDEDYLSLQLFAKKIALAMKKALPCERIGVTVIGLEVPHAHIHLVPISKEGDMNFCRPKLTLDPKDMTDIAKSIVKELN</sequence>
<keyword evidence="3" id="KW-0808">Transferase</keyword>
<proteinExistence type="predicted"/>
<name>A0ABV4D0A8_9BACT</name>
<dbReference type="InterPro" id="IPR001310">
    <property type="entry name" value="Histidine_triad_HIT"/>
</dbReference>
<dbReference type="Proteomes" id="UP001565200">
    <property type="component" value="Unassembled WGS sequence"/>
</dbReference>
<dbReference type="RefSeq" id="WP_121698213.1">
    <property type="nucleotide sequence ID" value="NZ_JBCLPP010000038.1"/>
</dbReference>
<evidence type="ECO:0000259" key="2">
    <source>
        <dbReference type="PROSITE" id="PS51084"/>
    </source>
</evidence>
<dbReference type="PANTHER" id="PTHR46648:SF1">
    <property type="entry name" value="ADENOSINE 5'-MONOPHOSPHORAMIDASE HNT1"/>
    <property type="match status" value="1"/>
</dbReference>
<dbReference type="GO" id="GO:0032259">
    <property type="term" value="P:methylation"/>
    <property type="evidence" value="ECO:0007669"/>
    <property type="project" value="UniProtKB-KW"/>
</dbReference>
<dbReference type="PROSITE" id="PS51084">
    <property type="entry name" value="HIT_2"/>
    <property type="match status" value="1"/>
</dbReference>
<accession>A0ABV4D0A8</accession>
<dbReference type="PANTHER" id="PTHR46648">
    <property type="entry name" value="HIT FAMILY PROTEIN 1"/>
    <property type="match status" value="1"/>
</dbReference>
<comment type="caution">
    <text evidence="3">The sequence shown here is derived from an EMBL/GenBank/DDBJ whole genome shotgun (WGS) entry which is preliminary data.</text>
</comment>
<gene>
    <name evidence="3" type="ORF">AAK873_11585</name>
</gene>
<keyword evidence="3" id="KW-0489">Methyltransferase</keyword>
<feature type="short sequence motif" description="Histidine triad motif" evidence="1">
    <location>
        <begin position="91"/>
        <end position="95"/>
    </location>
</feature>